<evidence type="ECO:0000256" key="1">
    <source>
        <dbReference type="SAM" id="MobiDB-lite"/>
    </source>
</evidence>
<dbReference type="EMBL" id="MWPZ01000011">
    <property type="protein sequence ID" value="TIC90686.1"/>
    <property type="molecule type" value="Genomic_DNA"/>
</dbReference>
<proteinExistence type="predicted"/>
<reference evidence="2 3" key="1">
    <citation type="journal article" date="2019" name="Genome Biol. Evol.">
        <title>Genomic Plasticity Mediated by Transposable Elements in the Plant Pathogenic Fungus Colletotrichum higginsianum.</title>
        <authorList>
            <person name="Tsushima A."/>
            <person name="Gan P."/>
            <person name="Kumakura N."/>
            <person name="Narusaka M."/>
            <person name="Takano Y."/>
            <person name="Narusaka Y."/>
            <person name="Shirasu K."/>
        </authorList>
    </citation>
    <scope>NUCLEOTIDE SEQUENCE [LARGE SCALE GENOMIC DNA]</scope>
    <source>
        <strain evidence="2 3">MAFF305635-RFP</strain>
    </source>
</reference>
<dbReference type="AlphaFoldDB" id="A0A4T0VG34"/>
<sequence length="157" mass="16373">MQLPRQAARIALRGCNATLAGGVRIPSFKPPVGSAAAAASFSTSHSKPAKNQIYASSLVEAGVGEAEGGVAYCTVEFDSPDVMSGGLGMTYMITSIPTLLSFDNQEAQIQTKVHDAKKLADRAFLEEWIRTEARRHGQRGGGGGPGGVFGGLFGGFR</sequence>
<dbReference type="Proteomes" id="UP000305883">
    <property type="component" value="Unassembled WGS sequence"/>
</dbReference>
<dbReference type="OrthoDB" id="19690at2759"/>
<organism evidence="2 3">
    <name type="scientific">Colletotrichum higginsianum</name>
    <dbReference type="NCBI Taxonomy" id="80884"/>
    <lineage>
        <taxon>Eukaryota</taxon>
        <taxon>Fungi</taxon>
        <taxon>Dikarya</taxon>
        <taxon>Ascomycota</taxon>
        <taxon>Pezizomycotina</taxon>
        <taxon>Sordariomycetes</taxon>
        <taxon>Hypocreomycetidae</taxon>
        <taxon>Glomerellales</taxon>
        <taxon>Glomerellaceae</taxon>
        <taxon>Colletotrichum</taxon>
        <taxon>Colletotrichum destructivum species complex</taxon>
    </lineage>
</organism>
<gene>
    <name evidence="2" type="ORF">CH35J_011785</name>
</gene>
<comment type="caution">
    <text evidence="2">The sequence shown here is derived from an EMBL/GenBank/DDBJ whole genome shotgun (WGS) entry which is preliminary data.</text>
</comment>
<accession>A0A4T0VG34</accession>
<protein>
    <submittedName>
        <fullName evidence="2">Uncharacterized protein</fullName>
    </submittedName>
</protein>
<name>A0A4T0VG34_9PEZI</name>
<feature type="compositionally biased region" description="Gly residues" evidence="1">
    <location>
        <begin position="139"/>
        <end position="157"/>
    </location>
</feature>
<evidence type="ECO:0000313" key="3">
    <source>
        <dbReference type="Proteomes" id="UP000305883"/>
    </source>
</evidence>
<evidence type="ECO:0000313" key="2">
    <source>
        <dbReference type="EMBL" id="TIC90686.1"/>
    </source>
</evidence>
<feature type="region of interest" description="Disordered" evidence="1">
    <location>
        <begin position="135"/>
        <end position="157"/>
    </location>
</feature>